<feature type="compositionally biased region" description="Polar residues" evidence="1">
    <location>
        <begin position="1527"/>
        <end position="1549"/>
    </location>
</feature>
<keyword evidence="2" id="KW-0472">Membrane</keyword>
<feature type="compositionally biased region" description="Polar residues" evidence="1">
    <location>
        <begin position="243"/>
        <end position="259"/>
    </location>
</feature>
<dbReference type="InterPro" id="IPR029787">
    <property type="entry name" value="Nucleotide_cyclase"/>
</dbReference>
<feature type="compositionally biased region" description="Low complexity" evidence="1">
    <location>
        <begin position="1683"/>
        <end position="1692"/>
    </location>
</feature>
<feature type="region of interest" description="Disordered" evidence="1">
    <location>
        <begin position="975"/>
        <end position="1019"/>
    </location>
</feature>
<feature type="transmembrane region" description="Helical" evidence="2">
    <location>
        <begin position="56"/>
        <end position="78"/>
    </location>
</feature>
<evidence type="ECO:0000313" key="4">
    <source>
        <dbReference type="Proteomes" id="UP000232323"/>
    </source>
</evidence>
<accession>A0A250WZY4</accession>
<feature type="compositionally biased region" description="Polar residues" evidence="1">
    <location>
        <begin position="1128"/>
        <end position="1146"/>
    </location>
</feature>
<feature type="region of interest" description="Disordered" evidence="1">
    <location>
        <begin position="1047"/>
        <end position="1079"/>
    </location>
</feature>
<feature type="compositionally biased region" description="Low complexity" evidence="1">
    <location>
        <begin position="299"/>
        <end position="308"/>
    </location>
</feature>
<feature type="region of interest" description="Disordered" evidence="1">
    <location>
        <begin position="220"/>
        <end position="308"/>
    </location>
</feature>
<keyword evidence="4" id="KW-1185">Reference proteome</keyword>
<feature type="region of interest" description="Disordered" evidence="1">
    <location>
        <begin position="1498"/>
        <end position="1549"/>
    </location>
</feature>
<evidence type="ECO:0000313" key="3">
    <source>
        <dbReference type="EMBL" id="GAX76365.1"/>
    </source>
</evidence>
<feature type="compositionally biased region" description="Gly residues" evidence="1">
    <location>
        <begin position="498"/>
        <end position="509"/>
    </location>
</feature>
<dbReference type="PANTHER" id="PTHR43081:SF1">
    <property type="entry name" value="ADENYLATE CYCLASE, TERMINAL-DIFFERENTIATION SPECIFIC"/>
    <property type="match status" value="1"/>
</dbReference>
<feature type="region of interest" description="Disordered" evidence="1">
    <location>
        <begin position="1674"/>
        <end position="1745"/>
    </location>
</feature>
<dbReference type="OrthoDB" id="568473at2759"/>
<evidence type="ECO:0000256" key="2">
    <source>
        <dbReference type="SAM" id="Phobius"/>
    </source>
</evidence>
<feature type="region of interest" description="Disordered" evidence="1">
    <location>
        <begin position="1571"/>
        <end position="1597"/>
    </location>
</feature>
<dbReference type="SUPFAM" id="SSF55073">
    <property type="entry name" value="Nucleotide cyclase"/>
    <property type="match status" value="2"/>
</dbReference>
<keyword evidence="2" id="KW-1133">Transmembrane helix</keyword>
<sequence length="1745" mass="182219">MDGYTQPCAKALSAISSSSNTSNLSAVIDAILRNATGPCVVAQKVDVEHTLSTGQLVAAIVVPVIGSILLLTLALCIVRSYPWLLNLRHHHNDVTPEQDLTNQSRQASATENFTGDAPGVGADTTLVITDVQNSTTLFEVLPTRVMDKAMIIHDTCMRACMAKYQGYESCTEGDAFIMAFPNPLLALNFCFELQSELMLMEWPSEMLRVPDARMVHVTHAQDKAHSQAGGVGGGQGAAPSYIASKSRSSNLAPVRSTTALKEGKRSGTDNKRLPPRKSLAERMTGFLRQRGPSGEDNSGDLALSAGSGLAAGADSNSNVVAEMNEGDDDEEVHGGNAPGQVQGAEANGKLSLCLTWQQQLAMIWPKTRGLNVGMDGKNQALPIFKGLRVRMGIHCGITDPQDVVVDASSNHTTYSGLPMDITRAVCDCCPGGSIMMTSEVFFRAMHLAPQGGRSRNLRTFPGNGSGDGSVLKASAALQGQEGGGVRNVKKTSPNNNNTGGGTRGTTGQGGFQFTGGKSLAFMDHLRPFIMHASSESQKIAISGSSGGGAASGGPQSIELVLSSSHHQLPFVHQRSQQLEVSSLGGSEGNVMYAGDYKMLKLEGCGGSVVRQSLFIAVPTELTARLPHLPPVRYVEIQALGTLSAPIGTVTVVFASVVGASQLLTEVPEATRQALSIFQNVSSELLLKHNGYAVEIAEGLVLAAFFHPLNAINWALELVQAMPKQEWPPDILSHELGSDVMLTVTPPLGTAVEPTSDAADGLGFLETDMVTTGGITHNVRTATAGLASHNNTIIIPSRSTAQLPLLDEGGGAEEHYEMDGIMKAVISGSKVVSDQEAPEYISSRKMHFKGLRIKAGIDVGATAAAVVPSTGRLHYRGKVLNRSSRVASKSSAGLVLCTAAAWSHAAKHLPPLKDSSPHIHAELLGEFEMKGVAGPMVLMACRLYDAETDQYPAGKPVLGVTTKSNVGRMKSSEGLGLVAGGQESQVPTNPRAPATGEPPTQVPTNPRAPATGEPPTQVPSLPLTALEVDCSSGIPSFSEIQPLSSVDTLLPPVLPPPPNSKLRGYSRQRSAPSLRRGTSSNLPTLYEVVGSKTGSETQATDMMSTSELVVTAEGNGGIAHRAAVPDSGTAGNSQGNTVDQEGTLPSSGNSVDIRYSSDSHYFPSAGHVGLTSRDDGMVSGASSENIVSFSTAAASKRGVSLDSTEERSAEEAAAAAAEGGSGSALPLRTLNQRITGTNRIGGVKKVSRRGSQLWNTHQKSHSTLAPVGSVDISMEAEPGFTEWGVSPSNSNQALYRVADASIPELKEEQDSTMPWLQACPLPLPLPPYLNSSLHTPPLAVQMSEGSATSFRSSNFSVDDPQGGTEAALSALSAHLHYKARLHTAHSVTTYLDNTALHSATRALISSSTSRPSLSTAPPNLLNSGIQYSAPSPWSTAMAAMHQYRSIPLQLLHAGQTDTPTASAQLVPSNPPIGVLTSQRSLPAPLPFYHPSPKVITPQMLSQSRMTSQTLRSSLDATPSAAASSKASHLNTPSYSATAPHLNNTPSYSATAPHLNTPSYSATTAAAVKASPSVSRKSFSATTTSSTAASSATLRPSAASSSSSSAAAVALMSPLYYSSTPIAGPSHGGIPITVSNKAAQKLLSNMAVSSDSINSISSSSRASSPARPLLQRPLQSGYTSHLGQGANNAGGASSDSHHRMMRPQLDSTASHYLGGGSSSSSRARSGGRAGEQPSSNNTASRWRMSDI</sequence>
<organism evidence="3 4">
    <name type="scientific">Chlamydomonas eustigma</name>
    <dbReference type="NCBI Taxonomy" id="1157962"/>
    <lineage>
        <taxon>Eukaryota</taxon>
        <taxon>Viridiplantae</taxon>
        <taxon>Chlorophyta</taxon>
        <taxon>core chlorophytes</taxon>
        <taxon>Chlorophyceae</taxon>
        <taxon>CS clade</taxon>
        <taxon>Chlamydomonadales</taxon>
        <taxon>Chlamydomonadaceae</taxon>
        <taxon>Chlamydomonas</taxon>
    </lineage>
</organism>
<feature type="region of interest" description="Disordered" evidence="1">
    <location>
        <begin position="479"/>
        <end position="509"/>
    </location>
</feature>
<feature type="compositionally biased region" description="Basic and acidic residues" evidence="1">
    <location>
        <begin position="261"/>
        <end position="272"/>
    </location>
</feature>
<reference evidence="3 4" key="1">
    <citation type="submission" date="2017-08" db="EMBL/GenBank/DDBJ databases">
        <title>Acidophilic green algal genome provides insights into adaptation to an acidic environment.</title>
        <authorList>
            <person name="Hirooka S."/>
            <person name="Hirose Y."/>
            <person name="Kanesaki Y."/>
            <person name="Higuchi S."/>
            <person name="Fujiwara T."/>
            <person name="Onuma R."/>
            <person name="Era A."/>
            <person name="Ohbayashi R."/>
            <person name="Uzuka A."/>
            <person name="Nozaki H."/>
            <person name="Yoshikawa H."/>
            <person name="Miyagishima S.Y."/>
        </authorList>
    </citation>
    <scope>NUCLEOTIDE SEQUENCE [LARGE SCALE GENOMIC DNA]</scope>
    <source>
        <strain evidence="3 4">NIES-2499</strain>
    </source>
</reference>
<proteinExistence type="predicted"/>
<evidence type="ECO:0008006" key="5">
    <source>
        <dbReference type="Google" id="ProtNLM"/>
    </source>
</evidence>
<evidence type="ECO:0000256" key="1">
    <source>
        <dbReference type="SAM" id="MobiDB-lite"/>
    </source>
</evidence>
<keyword evidence="2" id="KW-0812">Transmembrane</keyword>
<name>A0A250WZY4_9CHLO</name>
<dbReference type="Proteomes" id="UP000232323">
    <property type="component" value="Unassembled WGS sequence"/>
</dbReference>
<comment type="caution">
    <text evidence="3">The sequence shown here is derived from an EMBL/GenBank/DDBJ whole genome shotgun (WGS) entry which is preliminary data.</text>
</comment>
<dbReference type="Gene3D" id="3.30.70.1230">
    <property type="entry name" value="Nucleotide cyclase"/>
    <property type="match status" value="3"/>
</dbReference>
<protein>
    <recommendedName>
        <fullName evidence="5">Guanylate cyclase domain-containing protein</fullName>
    </recommendedName>
</protein>
<gene>
    <name evidence="3" type="ORF">CEUSTIGMA_g3811.t1</name>
</gene>
<dbReference type="PANTHER" id="PTHR43081">
    <property type="entry name" value="ADENYLATE CYCLASE, TERMINAL-DIFFERENTIATION SPECIFIC-RELATED"/>
    <property type="match status" value="1"/>
</dbReference>
<feature type="region of interest" description="Disordered" evidence="1">
    <location>
        <begin position="1122"/>
        <end position="1146"/>
    </location>
</feature>
<dbReference type="InterPro" id="IPR050697">
    <property type="entry name" value="Adenylyl/Guanylyl_Cyclase_3/4"/>
</dbReference>
<feature type="compositionally biased region" description="Low complexity" evidence="1">
    <location>
        <begin position="1576"/>
        <end position="1597"/>
    </location>
</feature>
<feature type="compositionally biased region" description="Polar residues" evidence="1">
    <location>
        <begin position="1066"/>
        <end position="1079"/>
    </location>
</feature>
<feature type="compositionally biased region" description="Polar residues" evidence="1">
    <location>
        <begin position="1498"/>
        <end position="1515"/>
    </location>
</feature>
<dbReference type="EMBL" id="BEGY01000017">
    <property type="protein sequence ID" value="GAX76365.1"/>
    <property type="molecule type" value="Genomic_DNA"/>
</dbReference>